<dbReference type="AlphaFoldDB" id="A0A0R2P127"/>
<dbReference type="InterPro" id="IPR001130">
    <property type="entry name" value="TatD-like"/>
</dbReference>
<dbReference type="GO" id="GO:0005829">
    <property type="term" value="C:cytosol"/>
    <property type="evidence" value="ECO:0007669"/>
    <property type="project" value="TreeGrafter"/>
</dbReference>
<accession>A0A0R2P127</accession>
<dbReference type="PROSITE" id="PS01091">
    <property type="entry name" value="TATD_3"/>
    <property type="match status" value="1"/>
</dbReference>
<evidence type="ECO:0000256" key="3">
    <source>
        <dbReference type="PIRSR" id="PIRSR005902-1"/>
    </source>
</evidence>
<dbReference type="InterPro" id="IPR015991">
    <property type="entry name" value="TatD/YcfH-like"/>
</dbReference>
<comment type="caution">
    <text evidence="5">The sequence shown here is derived from an EMBL/GenBank/DDBJ whole genome shotgun (WGS) entry which is preliminary data.</text>
</comment>
<dbReference type="NCBIfam" id="TIGR00010">
    <property type="entry name" value="YchF/TatD family DNA exonuclease"/>
    <property type="match status" value="1"/>
</dbReference>
<dbReference type="FunFam" id="3.20.20.140:FF:000005">
    <property type="entry name" value="TatD family hydrolase"/>
    <property type="match status" value="1"/>
</dbReference>
<sequence length="286" mass="31696">MADRNNREGDRRAAPLPEPLPTTCVDSHAHLEIVTGAAADHDDVKKVLDDARSVGIDRVVQVGISVKESQWSIDCANKFNTQVLAAVALHPNDAPLIEDLESDLEEINRLAGEKRVCAIGETGMDFFRTEESLRDKQKYSFKKHIEIAKAHKKALMIHDRDSHRAVLDLLDEVGAPTHTVFHSFSGDAEMAKECVAKGYLLSFSGTVTFKNAPLLHEALMHVPLENLLVETDAPFLTPTPNRGAHNTPAQIPHILRFISERRGEDLTTLTRAISNNAERVFGSFLR</sequence>
<evidence type="ECO:0000256" key="4">
    <source>
        <dbReference type="SAM" id="MobiDB-lite"/>
    </source>
</evidence>
<feature type="binding site" evidence="3">
    <location>
        <position position="121"/>
    </location>
    <ligand>
        <name>a divalent metal cation</name>
        <dbReference type="ChEBI" id="CHEBI:60240"/>
        <label>1</label>
    </ligand>
</feature>
<reference evidence="5 6" key="1">
    <citation type="submission" date="2015-10" db="EMBL/GenBank/DDBJ databases">
        <title>Metagenome-Assembled Genomes uncover a global brackish microbiome.</title>
        <authorList>
            <person name="Hugerth L.W."/>
            <person name="Larsson J."/>
            <person name="Alneberg J."/>
            <person name="Lindh M.V."/>
            <person name="Legrand C."/>
            <person name="Pinhassi J."/>
            <person name="Andersson A.F."/>
        </authorList>
    </citation>
    <scope>NUCLEOTIDE SEQUENCE [LARGE SCALE GENOMIC DNA]</scope>
    <source>
        <strain evidence="5">BACL2 MAG-120802-bin41</strain>
    </source>
</reference>
<dbReference type="Pfam" id="PF01026">
    <property type="entry name" value="TatD_DNase"/>
    <property type="match status" value="1"/>
</dbReference>
<dbReference type="PIRSF" id="PIRSF005902">
    <property type="entry name" value="DNase_TatD"/>
    <property type="match status" value="1"/>
</dbReference>
<feature type="binding site" evidence="3">
    <location>
        <position position="30"/>
    </location>
    <ligand>
        <name>a divalent metal cation</name>
        <dbReference type="ChEBI" id="CHEBI:60240"/>
        <label>1</label>
    </ligand>
</feature>
<dbReference type="InterPro" id="IPR018228">
    <property type="entry name" value="DNase_TatD-rel_CS"/>
</dbReference>
<dbReference type="GO" id="GO:0004536">
    <property type="term" value="F:DNA nuclease activity"/>
    <property type="evidence" value="ECO:0007669"/>
    <property type="project" value="InterPro"/>
</dbReference>
<dbReference type="GO" id="GO:0046872">
    <property type="term" value="F:metal ion binding"/>
    <property type="evidence" value="ECO:0007669"/>
    <property type="project" value="UniProtKB-KW"/>
</dbReference>
<dbReference type="GO" id="GO:0016788">
    <property type="term" value="F:hydrolase activity, acting on ester bonds"/>
    <property type="evidence" value="ECO:0007669"/>
    <property type="project" value="InterPro"/>
</dbReference>
<feature type="binding site" evidence="3">
    <location>
        <position position="182"/>
    </location>
    <ligand>
        <name>a divalent metal cation</name>
        <dbReference type="ChEBI" id="CHEBI:60240"/>
        <label>2</label>
    </ligand>
</feature>
<keyword evidence="2" id="KW-0378">Hydrolase</keyword>
<proteinExistence type="predicted"/>
<feature type="region of interest" description="Disordered" evidence="4">
    <location>
        <begin position="1"/>
        <end position="21"/>
    </location>
</feature>
<dbReference type="Proteomes" id="UP000053941">
    <property type="component" value="Unassembled WGS sequence"/>
</dbReference>
<evidence type="ECO:0000256" key="1">
    <source>
        <dbReference type="ARBA" id="ARBA00022723"/>
    </source>
</evidence>
<dbReference type="Gene3D" id="3.20.20.140">
    <property type="entry name" value="Metal-dependent hydrolases"/>
    <property type="match status" value="1"/>
</dbReference>
<evidence type="ECO:0000256" key="2">
    <source>
        <dbReference type="ARBA" id="ARBA00022801"/>
    </source>
</evidence>
<feature type="binding site" evidence="3">
    <location>
        <position position="28"/>
    </location>
    <ligand>
        <name>a divalent metal cation</name>
        <dbReference type="ChEBI" id="CHEBI:60240"/>
        <label>1</label>
    </ligand>
</feature>
<gene>
    <name evidence="5" type="ORF">ABR60_01150</name>
</gene>
<keyword evidence="1 3" id="KW-0479">Metal-binding</keyword>
<dbReference type="PANTHER" id="PTHR46124:SF2">
    <property type="entry name" value="D-AMINOACYL-TRNA DEACYLASE"/>
    <property type="match status" value="1"/>
</dbReference>
<feature type="compositionally biased region" description="Basic and acidic residues" evidence="4">
    <location>
        <begin position="1"/>
        <end position="13"/>
    </location>
</feature>
<feature type="binding site" evidence="3">
    <location>
        <position position="158"/>
    </location>
    <ligand>
        <name>a divalent metal cation</name>
        <dbReference type="ChEBI" id="CHEBI:60240"/>
        <label>2</label>
    </ligand>
</feature>
<evidence type="ECO:0000313" key="5">
    <source>
        <dbReference type="EMBL" id="KRO30480.1"/>
    </source>
</evidence>
<dbReference type="EMBL" id="LIAS01000110">
    <property type="protein sequence ID" value="KRO30480.1"/>
    <property type="molecule type" value="Genomic_DNA"/>
</dbReference>
<feature type="binding site" evidence="3">
    <location>
        <position position="232"/>
    </location>
    <ligand>
        <name>a divalent metal cation</name>
        <dbReference type="ChEBI" id="CHEBI:60240"/>
        <label>1</label>
    </ligand>
</feature>
<name>A0A0R2P127_9ACTN</name>
<dbReference type="CDD" id="cd01310">
    <property type="entry name" value="TatD_DNAse"/>
    <property type="match status" value="1"/>
</dbReference>
<dbReference type="InterPro" id="IPR032466">
    <property type="entry name" value="Metal_Hydrolase"/>
</dbReference>
<dbReference type="SUPFAM" id="SSF51556">
    <property type="entry name" value="Metallo-dependent hydrolases"/>
    <property type="match status" value="1"/>
</dbReference>
<dbReference type="PANTHER" id="PTHR46124">
    <property type="entry name" value="D-AMINOACYL-TRNA DEACYLASE"/>
    <property type="match status" value="1"/>
</dbReference>
<protein>
    <submittedName>
        <fullName evidence="5">AraC family transcriptional regulator</fullName>
    </submittedName>
</protein>
<evidence type="ECO:0000313" key="6">
    <source>
        <dbReference type="Proteomes" id="UP000053941"/>
    </source>
</evidence>
<organism evidence="5 6">
    <name type="scientific">Actinobacteria bacterium BACL2 MAG-120802-bin41</name>
    <dbReference type="NCBI Taxonomy" id="1655568"/>
    <lineage>
        <taxon>Bacteria</taxon>
        <taxon>Bacillati</taxon>
        <taxon>Actinomycetota</taxon>
        <taxon>Actinomycetes</taxon>
        <taxon>Actinomycetes incertae sedis</taxon>
        <taxon>ac1 cluster</taxon>
    </lineage>
</organism>